<dbReference type="EMBL" id="JAVDWA010000001">
    <property type="protein sequence ID" value="MDR7071519.1"/>
    <property type="molecule type" value="Genomic_DNA"/>
</dbReference>
<dbReference type="PANTHER" id="PTHR43162:SF1">
    <property type="entry name" value="PRESTALK A DIFFERENTIATION PROTEIN A"/>
    <property type="match status" value="1"/>
</dbReference>
<dbReference type="RefSeq" id="WP_310256107.1">
    <property type="nucleotide sequence ID" value="NZ_JAVDWA010000001.1"/>
</dbReference>
<dbReference type="Gene3D" id="3.40.50.720">
    <property type="entry name" value="NAD(P)-binding Rossmann-like Domain"/>
    <property type="match status" value="1"/>
</dbReference>
<evidence type="ECO:0000259" key="1">
    <source>
        <dbReference type="Pfam" id="PF05368"/>
    </source>
</evidence>
<dbReference type="CDD" id="cd05269">
    <property type="entry name" value="TMR_SDR_a"/>
    <property type="match status" value="1"/>
</dbReference>
<name>A0ABU1TWC6_9BACL</name>
<dbReference type="SUPFAM" id="SSF51735">
    <property type="entry name" value="NAD(P)-binding Rossmann-fold domains"/>
    <property type="match status" value="1"/>
</dbReference>
<evidence type="ECO:0000313" key="2">
    <source>
        <dbReference type="EMBL" id="MDR7071519.1"/>
    </source>
</evidence>
<comment type="caution">
    <text evidence="2">The sequence shown here is derived from an EMBL/GenBank/DDBJ whole genome shotgun (WGS) entry which is preliminary data.</text>
</comment>
<dbReference type="Gene3D" id="3.90.25.10">
    <property type="entry name" value="UDP-galactose 4-epimerase, domain 1"/>
    <property type="match status" value="1"/>
</dbReference>
<keyword evidence="3" id="KW-1185">Reference proteome</keyword>
<protein>
    <submittedName>
        <fullName evidence="2">Uncharacterized protein YbjT (DUF2867 family)</fullName>
    </submittedName>
</protein>
<dbReference type="InterPro" id="IPR036291">
    <property type="entry name" value="NAD(P)-bd_dom_sf"/>
</dbReference>
<feature type="domain" description="NmrA-like" evidence="1">
    <location>
        <begin position="2"/>
        <end position="270"/>
    </location>
</feature>
<dbReference type="InterPro" id="IPR051604">
    <property type="entry name" value="Ergot_Alk_Oxidoreductase"/>
</dbReference>
<evidence type="ECO:0000313" key="3">
    <source>
        <dbReference type="Proteomes" id="UP001258181"/>
    </source>
</evidence>
<gene>
    <name evidence="2" type="ORF">J2X07_000494</name>
</gene>
<dbReference type="InterPro" id="IPR008030">
    <property type="entry name" value="NmrA-like"/>
</dbReference>
<organism evidence="2 3">
    <name type="scientific">Fictibacillus barbaricus</name>
    <dbReference type="NCBI Taxonomy" id="182136"/>
    <lineage>
        <taxon>Bacteria</taxon>
        <taxon>Bacillati</taxon>
        <taxon>Bacillota</taxon>
        <taxon>Bacilli</taxon>
        <taxon>Bacillales</taxon>
        <taxon>Fictibacillaceae</taxon>
        <taxon>Fictibacillus</taxon>
    </lineage>
</organism>
<dbReference type="Proteomes" id="UP001258181">
    <property type="component" value="Unassembled WGS sequence"/>
</dbReference>
<accession>A0ABU1TWC6</accession>
<dbReference type="Pfam" id="PF05368">
    <property type="entry name" value="NmrA"/>
    <property type="match status" value="1"/>
</dbReference>
<dbReference type="PANTHER" id="PTHR43162">
    <property type="match status" value="1"/>
</dbReference>
<sequence length="288" mass="31541">MEAKILVIGGTGNIGKELVKLLTENGHKVRAAIRPASRTEELQAFGAELVSANLEDQTSLVNAMNGIEKVYFATPFVPNMVELSMNIIKAAKESEVKHLVKISGAGADLEAITMAKWHRAIEKEMEQSGIAYTFLRPNSFMQNVVNFSSHTIKDHGAFYAPIGDGQVAMIDARNVAKIAFHVLTEEGHENKAYYLSGPEAISFQKMAEILSDVTGKSIRYVDVPAESARQSMLDAGMPVETTDALLELYHINKLGYTAEVSDSIEMITGQKAVTFESFANDYKSAFKD</sequence>
<proteinExistence type="predicted"/>
<reference evidence="2 3" key="1">
    <citation type="submission" date="2023-07" db="EMBL/GenBank/DDBJ databases">
        <title>Sorghum-associated microbial communities from plants grown in Nebraska, USA.</title>
        <authorList>
            <person name="Schachtman D."/>
        </authorList>
    </citation>
    <scope>NUCLEOTIDE SEQUENCE [LARGE SCALE GENOMIC DNA]</scope>
    <source>
        <strain evidence="2 3">BE211</strain>
    </source>
</reference>